<accession>A0A6A4Z5K5</accession>
<comment type="cofactor">
    <cofactor evidence="1">
        <name>a divalent metal cation</name>
        <dbReference type="ChEBI" id="CHEBI:60240"/>
    </cofactor>
</comment>
<protein>
    <recommendedName>
        <fullName evidence="3">DDE Tnp4 domain-containing protein</fullName>
    </recommendedName>
</protein>
<dbReference type="Pfam" id="PF13359">
    <property type="entry name" value="DDE_Tnp_4"/>
    <property type="match status" value="1"/>
</dbReference>
<dbReference type="GO" id="GO:0046872">
    <property type="term" value="F:metal ion binding"/>
    <property type="evidence" value="ECO:0007669"/>
    <property type="project" value="UniProtKB-KW"/>
</dbReference>
<gene>
    <name evidence="4" type="ORF">AaE_015858</name>
</gene>
<dbReference type="Proteomes" id="UP000469452">
    <property type="component" value="Unassembled WGS sequence"/>
</dbReference>
<dbReference type="EMBL" id="VJMI01021109">
    <property type="protein sequence ID" value="KAF0702541.1"/>
    <property type="molecule type" value="Genomic_DNA"/>
</dbReference>
<proteinExistence type="predicted"/>
<name>A0A6A4Z5K5_APHAT</name>
<reference evidence="4 5" key="1">
    <citation type="submission" date="2019-06" db="EMBL/GenBank/DDBJ databases">
        <title>Genomics analysis of Aphanomyces spp. identifies a new class of oomycete effector associated with host adaptation.</title>
        <authorList>
            <person name="Gaulin E."/>
        </authorList>
    </citation>
    <scope>NUCLEOTIDE SEQUENCE [LARGE SCALE GENOMIC DNA]</scope>
    <source>
        <strain evidence="4 5">E</strain>
    </source>
</reference>
<organism evidence="4 5">
    <name type="scientific">Aphanomyces astaci</name>
    <name type="common">Crayfish plague agent</name>
    <dbReference type="NCBI Taxonomy" id="112090"/>
    <lineage>
        <taxon>Eukaryota</taxon>
        <taxon>Sar</taxon>
        <taxon>Stramenopiles</taxon>
        <taxon>Oomycota</taxon>
        <taxon>Saprolegniomycetes</taxon>
        <taxon>Saprolegniales</taxon>
        <taxon>Verrucalvaceae</taxon>
        <taxon>Aphanomyces</taxon>
    </lineage>
</organism>
<dbReference type="VEuPathDB" id="FungiDB:H257_17114"/>
<evidence type="ECO:0000259" key="3">
    <source>
        <dbReference type="Pfam" id="PF13359"/>
    </source>
</evidence>
<comment type="caution">
    <text evidence="4">The sequence shown here is derived from an EMBL/GenBank/DDBJ whole genome shotgun (WGS) entry which is preliminary data.</text>
</comment>
<evidence type="ECO:0000313" key="4">
    <source>
        <dbReference type="EMBL" id="KAF0702541.1"/>
    </source>
</evidence>
<sequence>MKWWRLLLLAQDDCDSDYDDYEALLLLRARMALKERHYLTSPSLVATNPTPWTSMYATRDRSSFITSVSLDPDTFDLLLASFATYYPVRHLRGSGGRPPKINNMHEALSLILHFYSAPCEGKTLCALFGMPPATLARTLRKAEVALAEALKSLHDAEIRYPTKRQQRQWGVIVSRVEPLVRGVWGFLDGKNYRVKSPTAADLQNAYYNGWLHSTFVTGTLLFGADGTIVWGRHNFVGSWNDADTSMPLRVKLLDPTVTLAGHGVVSDSAFPVSGDLFGKIRTPLKDGDLDRATPECRAGLVQMSAALTSVRQAAEWGMGATEKVYRQLLLPLPCNPTLRGLRLQNIFMLYNLRVRRTGIVTTTRM</sequence>
<feature type="domain" description="DDE Tnp4" evidence="3">
    <location>
        <begin position="187"/>
        <end position="334"/>
    </location>
</feature>
<evidence type="ECO:0000256" key="2">
    <source>
        <dbReference type="ARBA" id="ARBA00022723"/>
    </source>
</evidence>
<dbReference type="InterPro" id="IPR027806">
    <property type="entry name" value="HARBI1_dom"/>
</dbReference>
<evidence type="ECO:0000313" key="5">
    <source>
        <dbReference type="Proteomes" id="UP000469452"/>
    </source>
</evidence>
<evidence type="ECO:0000256" key="1">
    <source>
        <dbReference type="ARBA" id="ARBA00001968"/>
    </source>
</evidence>
<dbReference type="PANTHER" id="PTHR48471:SF1">
    <property type="entry name" value="DDE TNP4 DOMAIN-CONTAINING PROTEIN"/>
    <property type="match status" value="1"/>
</dbReference>
<dbReference type="AlphaFoldDB" id="A0A6A4Z5K5"/>
<keyword evidence="2" id="KW-0479">Metal-binding</keyword>
<dbReference type="PANTHER" id="PTHR48471">
    <property type="entry name" value="DDE TNP4 DOMAIN-CONTAINING PROTEIN"/>
    <property type="match status" value="1"/>
</dbReference>